<dbReference type="RefSeq" id="WP_286336520.1">
    <property type="nucleotide sequence ID" value="NZ_AP027370.1"/>
</dbReference>
<sequence length="311" mass="35943">MTLSIIVPCYNEEEVLPETVVRLSELLQALIDKKKVDEKSRICFVDDGSKDATWKMIERYSTEQPNICGIKLSRNYGHQNALIAGLFNTDSDIAITIDADLQDDISVIERMIDEYYRGNEIVYGVRKKRDTDTWFKRMTAESFYKLMQLLGVNVVYNHADFRLMSRNVIEHLKEFKEVNLFLRAMIPLIGFKQTSIYYDRSERMAGETKYPLKKMLAFAWEGITSFSIVPLRFITFVGFVIFFFSILMSLWILGIKLFTDSAVPGWASTVLPIYLIGGIQVFSVGIVGEYIGKIYMETKSRPRFIIERTLD</sequence>
<evidence type="ECO:0000313" key="10">
    <source>
        <dbReference type="Proteomes" id="UP001321445"/>
    </source>
</evidence>
<evidence type="ECO:0000256" key="7">
    <source>
        <dbReference type="SAM" id="Phobius"/>
    </source>
</evidence>
<gene>
    <name evidence="9" type="ORF">HCR_18840</name>
</gene>
<dbReference type="InterPro" id="IPR050256">
    <property type="entry name" value="Glycosyltransferase_2"/>
</dbReference>
<dbReference type="Pfam" id="PF00535">
    <property type="entry name" value="Glycos_transf_2"/>
    <property type="match status" value="1"/>
</dbReference>
<name>A0ABM8FMF3_9BACT</name>
<dbReference type="Proteomes" id="UP001321445">
    <property type="component" value="Chromosome"/>
</dbReference>
<keyword evidence="5 7" id="KW-1133">Transmembrane helix</keyword>
<protein>
    <submittedName>
        <fullName evidence="9">Glycosyl transferase</fullName>
    </submittedName>
</protein>
<dbReference type="Gene3D" id="3.90.550.10">
    <property type="entry name" value="Spore Coat Polysaccharide Biosynthesis Protein SpsA, Chain A"/>
    <property type="match status" value="1"/>
</dbReference>
<dbReference type="PANTHER" id="PTHR48090:SF1">
    <property type="entry name" value="PROPHAGE BACTOPRENOL GLUCOSYL TRANSFERASE HOMOLOG"/>
    <property type="match status" value="1"/>
</dbReference>
<proteinExistence type="predicted"/>
<evidence type="ECO:0000256" key="5">
    <source>
        <dbReference type="ARBA" id="ARBA00022989"/>
    </source>
</evidence>
<keyword evidence="4 7" id="KW-0812">Transmembrane</keyword>
<organism evidence="9 10">
    <name type="scientific">Hydrogenimonas cancrithermarum</name>
    <dbReference type="NCBI Taxonomy" id="2993563"/>
    <lineage>
        <taxon>Bacteria</taxon>
        <taxon>Pseudomonadati</taxon>
        <taxon>Campylobacterota</taxon>
        <taxon>Epsilonproteobacteria</taxon>
        <taxon>Campylobacterales</taxon>
        <taxon>Hydrogenimonadaceae</taxon>
        <taxon>Hydrogenimonas</taxon>
    </lineage>
</organism>
<dbReference type="CDD" id="cd04187">
    <property type="entry name" value="DPM1_like_bac"/>
    <property type="match status" value="1"/>
</dbReference>
<evidence type="ECO:0000259" key="8">
    <source>
        <dbReference type="Pfam" id="PF00535"/>
    </source>
</evidence>
<comment type="subcellular location">
    <subcellularLocation>
        <location evidence="1">Membrane</location>
        <topology evidence="1">Multi-pass membrane protein</topology>
    </subcellularLocation>
</comment>
<keyword evidence="10" id="KW-1185">Reference proteome</keyword>
<reference evidence="9 10" key="1">
    <citation type="submission" date="2023-03" db="EMBL/GenBank/DDBJ databases">
        <title>Description of Hydrogenimonas sp. ISO32.</title>
        <authorList>
            <person name="Mino S."/>
            <person name="Fukazawa S."/>
            <person name="Sawabe T."/>
        </authorList>
    </citation>
    <scope>NUCLEOTIDE SEQUENCE [LARGE SCALE GENOMIC DNA]</scope>
    <source>
        <strain evidence="9 10">ISO32</strain>
    </source>
</reference>
<dbReference type="InterPro" id="IPR001173">
    <property type="entry name" value="Glyco_trans_2-like"/>
</dbReference>
<dbReference type="GO" id="GO:0016740">
    <property type="term" value="F:transferase activity"/>
    <property type="evidence" value="ECO:0007669"/>
    <property type="project" value="UniProtKB-KW"/>
</dbReference>
<keyword evidence="6 7" id="KW-0472">Membrane</keyword>
<evidence type="ECO:0000313" key="9">
    <source>
        <dbReference type="EMBL" id="BDY13572.1"/>
    </source>
</evidence>
<feature type="transmembrane region" description="Helical" evidence="7">
    <location>
        <begin position="233"/>
        <end position="253"/>
    </location>
</feature>
<feature type="transmembrane region" description="Helical" evidence="7">
    <location>
        <begin position="273"/>
        <end position="292"/>
    </location>
</feature>
<dbReference type="PANTHER" id="PTHR48090">
    <property type="entry name" value="UNDECAPRENYL-PHOSPHATE 4-DEOXY-4-FORMAMIDO-L-ARABINOSE TRANSFERASE-RELATED"/>
    <property type="match status" value="1"/>
</dbReference>
<evidence type="ECO:0000256" key="6">
    <source>
        <dbReference type="ARBA" id="ARBA00023136"/>
    </source>
</evidence>
<keyword evidence="3 9" id="KW-0808">Transferase</keyword>
<evidence type="ECO:0000256" key="2">
    <source>
        <dbReference type="ARBA" id="ARBA00022676"/>
    </source>
</evidence>
<dbReference type="InterPro" id="IPR029044">
    <property type="entry name" value="Nucleotide-diphossugar_trans"/>
</dbReference>
<evidence type="ECO:0000256" key="1">
    <source>
        <dbReference type="ARBA" id="ARBA00004141"/>
    </source>
</evidence>
<evidence type="ECO:0000256" key="3">
    <source>
        <dbReference type="ARBA" id="ARBA00022679"/>
    </source>
</evidence>
<feature type="domain" description="Glycosyltransferase 2-like" evidence="8">
    <location>
        <begin position="4"/>
        <end position="172"/>
    </location>
</feature>
<dbReference type="SUPFAM" id="SSF53448">
    <property type="entry name" value="Nucleotide-diphospho-sugar transferases"/>
    <property type="match status" value="1"/>
</dbReference>
<evidence type="ECO:0000256" key="4">
    <source>
        <dbReference type="ARBA" id="ARBA00022692"/>
    </source>
</evidence>
<accession>A0ABM8FMF3</accession>
<keyword evidence="2" id="KW-0328">Glycosyltransferase</keyword>
<dbReference type="EMBL" id="AP027370">
    <property type="protein sequence ID" value="BDY13572.1"/>
    <property type="molecule type" value="Genomic_DNA"/>
</dbReference>